<feature type="domain" description="Protein kinase" evidence="7">
    <location>
        <begin position="115"/>
        <end position="221"/>
    </location>
</feature>
<keyword evidence="9" id="KW-1185">Reference proteome</keyword>
<keyword evidence="1" id="KW-0723">Serine/threonine-protein kinase</keyword>
<proteinExistence type="predicted"/>
<evidence type="ECO:0000313" key="8">
    <source>
        <dbReference type="EMBL" id="PTQ26138.1"/>
    </source>
</evidence>
<keyword evidence="3 6" id="KW-0547">Nucleotide-binding</keyword>
<name>A0A2R6VX05_MARPO</name>
<dbReference type="GO" id="GO:0004674">
    <property type="term" value="F:protein serine/threonine kinase activity"/>
    <property type="evidence" value="ECO:0007669"/>
    <property type="project" value="UniProtKB-KW"/>
</dbReference>
<dbReference type="AlphaFoldDB" id="A0A2R6VX05"/>
<dbReference type="InterPro" id="IPR000719">
    <property type="entry name" value="Prot_kinase_dom"/>
</dbReference>
<feature type="binding site" evidence="6">
    <location>
        <position position="144"/>
    </location>
    <ligand>
        <name>ATP</name>
        <dbReference type="ChEBI" id="CHEBI:30616"/>
    </ligand>
</feature>
<evidence type="ECO:0000256" key="4">
    <source>
        <dbReference type="ARBA" id="ARBA00022777"/>
    </source>
</evidence>
<evidence type="ECO:0000256" key="6">
    <source>
        <dbReference type="PROSITE-ProRule" id="PRU10141"/>
    </source>
</evidence>
<dbReference type="PANTHER" id="PTHR11584">
    <property type="entry name" value="SERINE/THREONINE PROTEIN KINASE"/>
    <property type="match status" value="1"/>
</dbReference>
<dbReference type="PROSITE" id="PS00107">
    <property type="entry name" value="PROTEIN_KINASE_ATP"/>
    <property type="match status" value="1"/>
</dbReference>
<keyword evidence="5 6" id="KW-0067">ATP-binding</keyword>
<dbReference type="OrthoDB" id="8693905at2759"/>
<dbReference type="EMBL" id="KZ772944">
    <property type="protein sequence ID" value="PTQ26138.1"/>
    <property type="molecule type" value="Genomic_DNA"/>
</dbReference>
<organism evidence="8 9">
    <name type="scientific">Marchantia polymorpha</name>
    <name type="common">Common liverwort</name>
    <name type="synonym">Marchantia aquatica</name>
    <dbReference type="NCBI Taxonomy" id="3197"/>
    <lineage>
        <taxon>Eukaryota</taxon>
        <taxon>Viridiplantae</taxon>
        <taxon>Streptophyta</taxon>
        <taxon>Embryophyta</taxon>
        <taxon>Marchantiophyta</taxon>
        <taxon>Marchantiopsida</taxon>
        <taxon>Marchantiidae</taxon>
        <taxon>Marchantiales</taxon>
        <taxon>Marchantiaceae</taxon>
        <taxon>Marchantia</taxon>
    </lineage>
</organism>
<evidence type="ECO:0000256" key="3">
    <source>
        <dbReference type="ARBA" id="ARBA00022741"/>
    </source>
</evidence>
<dbReference type="Pfam" id="PF00069">
    <property type="entry name" value="Pkinase"/>
    <property type="match status" value="1"/>
</dbReference>
<dbReference type="PROSITE" id="PS50011">
    <property type="entry name" value="PROTEIN_KINASE_DOM"/>
    <property type="match status" value="1"/>
</dbReference>
<sequence>MVTGFLCLFERKSLSHLGCPSAMPSAYHWHPQKPTLAASGPWHGRTERSTRNDRSRTHSCIYSTGLLKQDYLENLIFLNNHFENSILDTPSANKSFDFENSFTKLSLDTCDLIKWTRGNIIGEGAYGKVFAGLNQSTGQLMAVKQLKFDVSKKENLFHLEALQTEICLYKKMSHKHIVGYIGMEEDKKLNILNIFLEYVPGGSIQKRWKQREGKHGDIFPR</sequence>
<dbReference type="SUPFAM" id="SSF56112">
    <property type="entry name" value="Protein kinase-like (PK-like)"/>
    <property type="match status" value="1"/>
</dbReference>
<dbReference type="GO" id="GO:0005524">
    <property type="term" value="F:ATP binding"/>
    <property type="evidence" value="ECO:0007669"/>
    <property type="project" value="UniProtKB-UniRule"/>
</dbReference>
<keyword evidence="4" id="KW-0418">Kinase</keyword>
<evidence type="ECO:0000256" key="1">
    <source>
        <dbReference type="ARBA" id="ARBA00022527"/>
    </source>
</evidence>
<evidence type="ECO:0000256" key="5">
    <source>
        <dbReference type="ARBA" id="ARBA00022840"/>
    </source>
</evidence>
<evidence type="ECO:0000313" key="9">
    <source>
        <dbReference type="Proteomes" id="UP000244005"/>
    </source>
</evidence>
<dbReference type="Gramene" id="MpVg01030.1">
    <property type="protein sequence ID" value="MpVg01030.1.cds"/>
    <property type="gene ID" value="MpVg01030"/>
</dbReference>
<protein>
    <recommendedName>
        <fullName evidence="7">Protein kinase domain-containing protein</fullName>
    </recommendedName>
</protein>
<dbReference type="InterPro" id="IPR011009">
    <property type="entry name" value="Kinase-like_dom_sf"/>
</dbReference>
<evidence type="ECO:0000256" key="2">
    <source>
        <dbReference type="ARBA" id="ARBA00022679"/>
    </source>
</evidence>
<dbReference type="PANTHER" id="PTHR11584:SF369">
    <property type="entry name" value="MITOGEN-ACTIVATED PROTEIN KINASE KINASE KINASE 19-RELATED"/>
    <property type="match status" value="1"/>
</dbReference>
<reference evidence="9" key="1">
    <citation type="journal article" date="2017" name="Cell">
        <title>Insights into land plant evolution garnered from the Marchantia polymorpha genome.</title>
        <authorList>
            <person name="Bowman J.L."/>
            <person name="Kohchi T."/>
            <person name="Yamato K.T."/>
            <person name="Jenkins J."/>
            <person name="Shu S."/>
            <person name="Ishizaki K."/>
            <person name="Yamaoka S."/>
            <person name="Nishihama R."/>
            <person name="Nakamura Y."/>
            <person name="Berger F."/>
            <person name="Adam C."/>
            <person name="Aki S.S."/>
            <person name="Althoff F."/>
            <person name="Araki T."/>
            <person name="Arteaga-Vazquez M.A."/>
            <person name="Balasubrmanian S."/>
            <person name="Barry K."/>
            <person name="Bauer D."/>
            <person name="Boehm C.R."/>
            <person name="Briginshaw L."/>
            <person name="Caballero-Perez J."/>
            <person name="Catarino B."/>
            <person name="Chen F."/>
            <person name="Chiyoda S."/>
            <person name="Chovatia M."/>
            <person name="Davies K.M."/>
            <person name="Delmans M."/>
            <person name="Demura T."/>
            <person name="Dierschke T."/>
            <person name="Dolan L."/>
            <person name="Dorantes-Acosta A.E."/>
            <person name="Eklund D.M."/>
            <person name="Florent S.N."/>
            <person name="Flores-Sandoval E."/>
            <person name="Fujiyama A."/>
            <person name="Fukuzawa H."/>
            <person name="Galik B."/>
            <person name="Grimanelli D."/>
            <person name="Grimwood J."/>
            <person name="Grossniklaus U."/>
            <person name="Hamada T."/>
            <person name="Haseloff J."/>
            <person name="Hetherington A.J."/>
            <person name="Higo A."/>
            <person name="Hirakawa Y."/>
            <person name="Hundley H.N."/>
            <person name="Ikeda Y."/>
            <person name="Inoue K."/>
            <person name="Inoue S.I."/>
            <person name="Ishida S."/>
            <person name="Jia Q."/>
            <person name="Kakita M."/>
            <person name="Kanazawa T."/>
            <person name="Kawai Y."/>
            <person name="Kawashima T."/>
            <person name="Kennedy M."/>
            <person name="Kinose K."/>
            <person name="Kinoshita T."/>
            <person name="Kohara Y."/>
            <person name="Koide E."/>
            <person name="Komatsu K."/>
            <person name="Kopischke S."/>
            <person name="Kubo M."/>
            <person name="Kyozuka J."/>
            <person name="Lagercrantz U."/>
            <person name="Lin S.S."/>
            <person name="Lindquist E."/>
            <person name="Lipzen A.M."/>
            <person name="Lu C.W."/>
            <person name="De Luna E."/>
            <person name="Martienssen R.A."/>
            <person name="Minamino N."/>
            <person name="Mizutani M."/>
            <person name="Mizutani M."/>
            <person name="Mochizuki N."/>
            <person name="Monte I."/>
            <person name="Mosher R."/>
            <person name="Nagasaki H."/>
            <person name="Nakagami H."/>
            <person name="Naramoto S."/>
            <person name="Nishitani K."/>
            <person name="Ohtani M."/>
            <person name="Okamoto T."/>
            <person name="Okumura M."/>
            <person name="Phillips J."/>
            <person name="Pollak B."/>
            <person name="Reinders A."/>
            <person name="Rovekamp M."/>
            <person name="Sano R."/>
            <person name="Sawa S."/>
            <person name="Schmid M.W."/>
            <person name="Shirakawa M."/>
            <person name="Solano R."/>
            <person name="Spunde A."/>
            <person name="Suetsugu N."/>
            <person name="Sugano S."/>
            <person name="Sugiyama A."/>
            <person name="Sun R."/>
            <person name="Suzuki Y."/>
            <person name="Takenaka M."/>
            <person name="Takezawa D."/>
            <person name="Tomogane H."/>
            <person name="Tsuzuki M."/>
            <person name="Ueda T."/>
            <person name="Umeda M."/>
            <person name="Ward J.M."/>
            <person name="Watanabe Y."/>
            <person name="Yazaki K."/>
            <person name="Yokoyama R."/>
            <person name="Yoshitake Y."/>
            <person name="Yotsui I."/>
            <person name="Zachgo S."/>
            <person name="Schmutz J."/>
        </authorList>
    </citation>
    <scope>NUCLEOTIDE SEQUENCE [LARGE SCALE GENOMIC DNA]</scope>
    <source>
        <strain evidence="9">Tak-1</strain>
    </source>
</reference>
<dbReference type="Proteomes" id="UP000244005">
    <property type="component" value="Chromosome Y"/>
</dbReference>
<evidence type="ECO:0000259" key="7">
    <source>
        <dbReference type="PROSITE" id="PS50011"/>
    </source>
</evidence>
<keyword evidence="2" id="KW-0808">Transferase</keyword>
<accession>A0A2R6VX05</accession>
<dbReference type="InterPro" id="IPR017441">
    <property type="entry name" value="Protein_kinase_ATP_BS"/>
</dbReference>
<gene>
    <name evidence="8" type="ORF">MARPO_YA0019</name>
</gene>
<dbReference type="Gene3D" id="3.30.200.20">
    <property type="entry name" value="Phosphorylase Kinase, domain 1"/>
    <property type="match status" value="1"/>
</dbReference>